<organism evidence="2 3">
    <name type="scientific">Nocardioides mesophilus</name>
    <dbReference type="NCBI Taxonomy" id="433659"/>
    <lineage>
        <taxon>Bacteria</taxon>
        <taxon>Bacillati</taxon>
        <taxon>Actinomycetota</taxon>
        <taxon>Actinomycetes</taxon>
        <taxon>Propionibacteriales</taxon>
        <taxon>Nocardioidaceae</taxon>
        <taxon>Nocardioides</taxon>
    </lineage>
</organism>
<dbReference type="Pfam" id="PF01593">
    <property type="entry name" value="Amino_oxidase"/>
    <property type="match status" value="1"/>
</dbReference>
<feature type="domain" description="Amine oxidase" evidence="1">
    <location>
        <begin position="19"/>
        <end position="418"/>
    </location>
</feature>
<dbReference type="Proteomes" id="UP000515947">
    <property type="component" value="Chromosome"/>
</dbReference>
<dbReference type="PROSITE" id="PS51257">
    <property type="entry name" value="PROKAR_LIPOPROTEIN"/>
    <property type="match status" value="1"/>
</dbReference>
<dbReference type="Gene3D" id="3.50.50.60">
    <property type="entry name" value="FAD/NAD(P)-binding domain"/>
    <property type="match status" value="2"/>
</dbReference>
<evidence type="ECO:0000313" key="3">
    <source>
        <dbReference type="Proteomes" id="UP000515947"/>
    </source>
</evidence>
<gene>
    <name evidence="2" type="ORF">H9L09_11890</name>
</gene>
<dbReference type="KEGG" id="nmes:H9L09_11890"/>
<reference evidence="2 3" key="1">
    <citation type="submission" date="2020-08" db="EMBL/GenBank/DDBJ databases">
        <title>Genome sequence of Nocardioides mesophilus KACC 16243T.</title>
        <authorList>
            <person name="Hyun D.-W."/>
            <person name="Bae J.-W."/>
        </authorList>
    </citation>
    <scope>NUCLEOTIDE SEQUENCE [LARGE SCALE GENOMIC DNA]</scope>
    <source>
        <strain evidence="2 3">KACC 16243</strain>
    </source>
</reference>
<dbReference type="AlphaFoldDB" id="A0A7G9R6U7"/>
<accession>A0A7G9R6U7</accession>
<dbReference type="RefSeq" id="WP_187577162.1">
    <property type="nucleotide sequence ID" value="NZ_CP060713.1"/>
</dbReference>
<dbReference type="InterPro" id="IPR002937">
    <property type="entry name" value="Amino_oxidase"/>
</dbReference>
<dbReference type="EMBL" id="CP060713">
    <property type="protein sequence ID" value="QNN51322.1"/>
    <property type="molecule type" value="Genomic_DNA"/>
</dbReference>
<evidence type="ECO:0000313" key="2">
    <source>
        <dbReference type="EMBL" id="QNN51322.1"/>
    </source>
</evidence>
<sequence length="429" mass="45435">MTRRHTEGGPGVLVVGAGLAGLACARRLVAAGVDVRVLEASDGVGGRARTDRVDGFLLDRGFQVLNTGYPELRRVLDLDALDLRFLDPAVRVARSDGILRLPHPLRDPAGLPTVLTSPLAGVAGKLSLGAYAGRTAVLPVDRLRRRDDVPGPDAWRRAGVPQQVIDDVLVPFFSGVVLERRPTTSRRFLDLMFRMFVRGRSAVPAAGMQQMAEQLAAALPPGTVRLETPVHRVLPDAVGTGDGEVGATAVVVATDAWTAHRLLPELGEPPAARGVTTYYHAAPRWPGRSASLVVDAVAGSPVANSVALSEAAPSYAPPGRVLVSTSVVHGPAGAPALGEEELRDHLSRLHETNTAQWELLRTYEVPRALPAMPAPHPMRRPAAVRHEGGLVFVAGDHRDTSSLQGALVSGRRVADAVLARRLAQPSPST</sequence>
<dbReference type="PANTHER" id="PTHR42841">
    <property type="entry name" value="AMINE OXIDASE"/>
    <property type="match status" value="1"/>
</dbReference>
<dbReference type="PRINTS" id="PR00420">
    <property type="entry name" value="RNGMNOXGNASE"/>
</dbReference>
<dbReference type="SUPFAM" id="SSF51905">
    <property type="entry name" value="FAD/NAD(P)-binding domain"/>
    <property type="match status" value="1"/>
</dbReference>
<name>A0A7G9R6U7_9ACTN</name>
<dbReference type="InterPro" id="IPR036188">
    <property type="entry name" value="FAD/NAD-bd_sf"/>
</dbReference>
<keyword evidence="3" id="KW-1185">Reference proteome</keyword>
<protein>
    <submittedName>
        <fullName evidence="2">FAD-dependent oxidoreductase</fullName>
    </submittedName>
</protein>
<evidence type="ECO:0000259" key="1">
    <source>
        <dbReference type="Pfam" id="PF01593"/>
    </source>
</evidence>
<dbReference type="Gene3D" id="3.90.660.10">
    <property type="match status" value="1"/>
</dbReference>
<dbReference type="GO" id="GO:0016491">
    <property type="term" value="F:oxidoreductase activity"/>
    <property type="evidence" value="ECO:0007669"/>
    <property type="project" value="InterPro"/>
</dbReference>
<proteinExistence type="predicted"/>